<sequence length="53" mass="5743">MERRHFDVTRPRSAALPAHDGDGFHLINLVVFATAAIIQPFTPSGTACDTSFS</sequence>
<dbReference type="AlphaFoldDB" id="A0A9N8RU84"/>
<proteinExistence type="predicted"/>
<name>A0A9N8RU84_9BURK</name>
<evidence type="ECO:0000313" key="2">
    <source>
        <dbReference type="Proteomes" id="UP000789704"/>
    </source>
</evidence>
<dbReference type="EMBL" id="CAJQZC010000003">
    <property type="protein sequence ID" value="CAG4893849.1"/>
    <property type="molecule type" value="Genomic_DNA"/>
</dbReference>
<organism evidence="1 2">
    <name type="scientific">Paraburkholderia saeva</name>
    <dbReference type="NCBI Taxonomy" id="2777537"/>
    <lineage>
        <taxon>Bacteria</taxon>
        <taxon>Pseudomonadati</taxon>
        <taxon>Pseudomonadota</taxon>
        <taxon>Betaproteobacteria</taxon>
        <taxon>Burkholderiales</taxon>
        <taxon>Burkholderiaceae</taxon>
        <taxon>Paraburkholderia</taxon>
    </lineage>
</organism>
<reference evidence="1" key="1">
    <citation type="submission" date="2021-04" db="EMBL/GenBank/DDBJ databases">
        <authorList>
            <person name="Vanwijnsberghe S."/>
        </authorList>
    </citation>
    <scope>NUCLEOTIDE SEQUENCE</scope>
    <source>
        <strain evidence="1">LMG 31841</strain>
    </source>
</reference>
<accession>A0A9N8RU84</accession>
<gene>
    <name evidence="1" type="ORF">LMG31841_01787</name>
</gene>
<dbReference type="Proteomes" id="UP000789704">
    <property type="component" value="Unassembled WGS sequence"/>
</dbReference>
<protein>
    <submittedName>
        <fullName evidence="1">Uncharacterized protein</fullName>
    </submittedName>
</protein>
<evidence type="ECO:0000313" key="1">
    <source>
        <dbReference type="EMBL" id="CAG4893849.1"/>
    </source>
</evidence>
<comment type="caution">
    <text evidence="1">The sequence shown here is derived from an EMBL/GenBank/DDBJ whole genome shotgun (WGS) entry which is preliminary data.</text>
</comment>
<keyword evidence="2" id="KW-1185">Reference proteome</keyword>